<accession>A0A0K2Z661</accession>
<evidence type="ECO:0000313" key="2">
    <source>
        <dbReference type="EMBL" id="OWQ74860.1"/>
    </source>
</evidence>
<dbReference type="Proteomes" id="UP000216433">
    <property type="component" value="Unassembled WGS sequence"/>
</dbReference>
<evidence type="ECO:0000313" key="4">
    <source>
        <dbReference type="Proteomes" id="UP000197090"/>
    </source>
</evidence>
<keyword evidence="1" id="KW-0812">Transmembrane</keyword>
<reference evidence="2 4" key="2">
    <citation type="submission" date="2017-06" db="EMBL/GenBank/DDBJ databases">
        <authorList>
            <person name="Kim H.J."/>
            <person name="Triplett B.A."/>
        </authorList>
    </citation>
    <scope>NUCLEOTIDE SEQUENCE [LARGE SCALE GENOMIC DNA]</scope>
    <source>
        <strain evidence="2 4">594</strain>
    </source>
</reference>
<dbReference type="RefSeq" id="WP_065178601.1">
    <property type="nucleotide sequence ID" value="NZ_CABMJM010000142.1"/>
</dbReference>
<dbReference type="Proteomes" id="UP000197090">
    <property type="component" value="Unassembled WGS sequence"/>
</dbReference>
<feature type="transmembrane region" description="Helical" evidence="1">
    <location>
        <begin position="151"/>
        <end position="182"/>
    </location>
</feature>
<dbReference type="AlphaFoldDB" id="A0A0K2Z661"/>
<evidence type="ECO:0000313" key="3">
    <source>
        <dbReference type="EMBL" id="PAM67939.1"/>
    </source>
</evidence>
<feature type="transmembrane region" description="Helical" evidence="1">
    <location>
        <begin position="106"/>
        <end position="125"/>
    </location>
</feature>
<sequence>MNAVNHPVSPMGTLRWLLKREYWENRGGFLYAPLIAGLISLVMSTIGIAFGLFALHRAARDGGLHIDGEDVNINGLDLALLTRDISAKDLADLGNGLDLTLVLSSAWPFLVLAFVVFFYCLGALYDDRRDRSILFWKSLPLSDTQTVLSKVISALIVAPLIAVIAGIITMFGFMLVISIVALMHGGSPMTLIWGPASPLTLAAGHLAWIPVYALWALPTAGWLLLCSAWARSKPFLWAVMLPLFAGVIVSTTKVMPLIGLTTGWFWQNIVGRLLLGGVPGTDLVYRLSAEEGTRRDLESVVSLMSPASQLKSLAMPELWIGAAVGAVFIVLAIRLRKRAGEI</sequence>
<name>A0A0K2Z661_STEMA</name>
<organism evidence="2 4">
    <name type="scientific">Stenotrophomonas maltophilia</name>
    <name type="common">Pseudomonas maltophilia</name>
    <name type="synonym">Xanthomonas maltophilia</name>
    <dbReference type="NCBI Taxonomy" id="40324"/>
    <lineage>
        <taxon>Bacteria</taxon>
        <taxon>Pseudomonadati</taxon>
        <taxon>Pseudomonadota</taxon>
        <taxon>Gammaproteobacteria</taxon>
        <taxon>Lysobacterales</taxon>
        <taxon>Lysobacteraceae</taxon>
        <taxon>Stenotrophomonas</taxon>
        <taxon>Stenotrophomonas maltophilia group</taxon>
    </lineage>
</organism>
<protein>
    <submittedName>
        <fullName evidence="2">Uncharacterized protein</fullName>
    </submittedName>
</protein>
<keyword evidence="1" id="KW-1133">Transmembrane helix</keyword>
<feature type="transmembrane region" description="Helical" evidence="1">
    <location>
        <begin position="29"/>
        <end position="55"/>
    </location>
</feature>
<feature type="transmembrane region" description="Helical" evidence="1">
    <location>
        <begin position="237"/>
        <end position="266"/>
    </location>
</feature>
<comment type="caution">
    <text evidence="2">The sequence shown here is derived from an EMBL/GenBank/DDBJ whole genome shotgun (WGS) entry which is preliminary data.</text>
</comment>
<gene>
    <name evidence="2" type="ORF">CEE63_09185</name>
    <name evidence="3" type="ORF">CEK00_19045</name>
</gene>
<dbReference type="EMBL" id="NJGC01000031">
    <property type="protein sequence ID" value="PAM67939.1"/>
    <property type="molecule type" value="Genomic_DNA"/>
</dbReference>
<reference evidence="3 5" key="1">
    <citation type="submission" date="2017-06" db="EMBL/GenBank/DDBJ databases">
        <title>Genome sequencing and assembly of Stenotrophomonas maltophilia DF07.</title>
        <authorList>
            <person name="Iyer R."/>
        </authorList>
    </citation>
    <scope>NUCLEOTIDE SEQUENCE [LARGE SCALE GENOMIC DNA]</scope>
    <source>
        <strain evidence="3 5">DF07</strain>
    </source>
</reference>
<feature type="transmembrane region" description="Helical" evidence="1">
    <location>
        <begin position="202"/>
        <end position="225"/>
    </location>
</feature>
<evidence type="ECO:0000313" key="5">
    <source>
        <dbReference type="Proteomes" id="UP000216433"/>
    </source>
</evidence>
<keyword evidence="1" id="KW-0472">Membrane</keyword>
<proteinExistence type="predicted"/>
<evidence type="ECO:0000256" key="1">
    <source>
        <dbReference type="SAM" id="Phobius"/>
    </source>
</evidence>
<dbReference type="EMBL" id="NIVX01000067">
    <property type="protein sequence ID" value="OWQ74860.1"/>
    <property type="molecule type" value="Genomic_DNA"/>
</dbReference>
<feature type="transmembrane region" description="Helical" evidence="1">
    <location>
        <begin position="318"/>
        <end position="335"/>
    </location>
</feature>